<protein>
    <recommendedName>
        <fullName evidence="2">Aminoglycoside phosphotransferase domain-containing protein</fullName>
    </recommendedName>
</protein>
<reference evidence="1" key="1">
    <citation type="submission" date="2018-05" db="EMBL/GenBank/DDBJ databases">
        <authorList>
            <person name="Lanie J.A."/>
            <person name="Ng W.-L."/>
            <person name="Kazmierczak K.M."/>
            <person name="Andrzejewski T.M."/>
            <person name="Davidsen T.M."/>
            <person name="Wayne K.J."/>
            <person name="Tettelin H."/>
            <person name="Glass J.I."/>
            <person name="Rusch D."/>
            <person name="Podicherti R."/>
            <person name="Tsui H.-C.T."/>
            <person name="Winkler M.E."/>
        </authorList>
    </citation>
    <scope>NUCLEOTIDE SEQUENCE</scope>
</reference>
<name>A0A382JIP7_9ZZZZ</name>
<feature type="non-terminal residue" evidence="1">
    <location>
        <position position="405"/>
    </location>
</feature>
<dbReference type="AlphaFoldDB" id="A0A382JIP7"/>
<sequence>VVGTFIITSAAYADPDFVSTFGLLPPAFLPVGNKRLYQAQANLISHLKCRKLLSIPSNFDIPENELGNISDLGFELIKVPLELSLGASVANVLKQAELTEGELRILHGDTLVKNFPFEKLDVVSEGMTTEYFSWAEYRKNSVGEIKFFDGLMEGSAINSSLGERNVLSGYFSFADAEFYQLCLERAQYNFIFSLNEYSKERTLTPIKEGNWLDFGHLDKYYQSKAQMTTERAFNQISISSRTVKKSSEDKDKIHAEASWFTNLPEPLKVFLPQFLGEFTQGQSSGYETEYLYLSTLSDLYVFGRLPTYVWQRIFQSCDDFLTAGKNFKPIKPQPSYDRLYRDKTMERLELYATQSIVDLNRNWRYKNKLLPSLEAIVELTANAIPSVIPDYLQITHGDFCFSNIF</sequence>
<accession>A0A382JIP7</accession>
<gene>
    <name evidence="1" type="ORF">METZ01_LOCUS264570</name>
</gene>
<proteinExistence type="predicted"/>
<feature type="non-terminal residue" evidence="1">
    <location>
        <position position="1"/>
    </location>
</feature>
<organism evidence="1">
    <name type="scientific">marine metagenome</name>
    <dbReference type="NCBI Taxonomy" id="408172"/>
    <lineage>
        <taxon>unclassified sequences</taxon>
        <taxon>metagenomes</taxon>
        <taxon>ecological metagenomes</taxon>
    </lineage>
</organism>
<evidence type="ECO:0008006" key="2">
    <source>
        <dbReference type="Google" id="ProtNLM"/>
    </source>
</evidence>
<evidence type="ECO:0000313" key="1">
    <source>
        <dbReference type="EMBL" id="SVC11716.1"/>
    </source>
</evidence>
<dbReference type="EMBL" id="UINC01074483">
    <property type="protein sequence ID" value="SVC11716.1"/>
    <property type="molecule type" value="Genomic_DNA"/>
</dbReference>